<evidence type="ECO:0000256" key="1">
    <source>
        <dbReference type="SAM" id="MobiDB-lite"/>
    </source>
</evidence>
<dbReference type="InterPro" id="IPR032795">
    <property type="entry name" value="DUF3741-assoc"/>
</dbReference>
<dbReference type="PANTHER" id="PTHR21726:SF57">
    <property type="entry name" value="SERINE-RICH ADHESIN FOR PLATELETS-LIKE PROTEIN"/>
    <property type="match status" value="1"/>
</dbReference>
<gene>
    <name evidence="3" type="ORF">LITE_LOCUS46082</name>
</gene>
<feature type="compositionally biased region" description="Polar residues" evidence="1">
    <location>
        <begin position="329"/>
        <end position="355"/>
    </location>
</feature>
<dbReference type="Proteomes" id="UP001154282">
    <property type="component" value="Unassembled WGS sequence"/>
</dbReference>
<organism evidence="3 4">
    <name type="scientific">Linum tenue</name>
    <dbReference type="NCBI Taxonomy" id="586396"/>
    <lineage>
        <taxon>Eukaryota</taxon>
        <taxon>Viridiplantae</taxon>
        <taxon>Streptophyta</taxon>
        <taxon>Embryophyta</taxon>
        <taxon>Tracheophyta</taxon>
        <taxon>Spermatophyta</taxon>
        <taxon>Magnoliopsida</taxon>
        <taxon>eudicotyledons</taxon>
        <taxon>Gunneridae</taxon>
        <taxon>Pentapetalae</taxon>
        <taxon>rosids</taxon>
        <taxon>fabids</taxon>
        <taxon>Malpighiales</taxon>
        <taxon>Linaceae</taxon>
        <taxon>Linum</taxon>
    </lineage>
</organism>
<reference evidence="3" key="1">
    <citation type="submission" date="2022-08" db="EMBL/GenBank/DDBJ databases">
        <authorList>
            <person name="Gutierrez-Valencia J."/>
        </authorList>
    </citation>
    <scope>NUCLEOTIDE SEQUENCE</scope>
</reference>
<feature type="compositionally biased region" description="Low complexity" evidence="1">
    <location>
        <begin position="70"/>
        <end position="82"/>
    </location>
</feature>
<feature type="region of interest" description="Disordered" evidence="1">
    <location>
        <begin position="64"/>
        <end position="86"/>
    </location>
</feature>
<dbReference type="AlphaFoldDB" id="A0AAV0R1S7"/>
<dbReference type="EMBL" id="CAMGYJ010000010">
    <property type="protein sequence ID" value="CAI0551669.1"/>
    <property type="molecule type" value="Genomic_DNA"/>
</dbReference>
<dbReference type="Pfam" id="PF14383">
    <property type="entry name" value="VARLMGL"/>
    <property type="match status" value="1"/>
</dbReference>
<evidence type="ECO:0000313" key="3">
    <source>
        <dbReference type="EMBL" id="CAI0551669.1"/>
    </source>
</evidence>
<feature type="compositionally biased region" description="Polar residues" evidence="1">
    <location>
        <begin position="287"/>
        <end position="303"/>
    </location>
</feature>
<feature type="compositionally biased region" description="Low complexity" evidence="1">
    <location>
        <begin position="364"/>
        <end position="378"/>
    </location>
</feature>
<sequence>MEEERKRSKGGFFHMFDWNGKKSRKKLFPISPELPKGTKAWKENVDRGAKLHLHTIEFEDRRGNANTKASSSDLSCASSVTSDDTYGTRPASVVARLMGSDSMPSTLALTEPSSNQQLQPRLVRYSQYNPMDLLNVAGRMEMHHWRQSTQPIERFQTENLPPRSAKSIPPTHYKLLSPIRCPGFVSSKNVAYIAEASAKIMEASPRAVNNTIRVPSIGSPSVPMRIRDLKQKMEAAHRVSRPGTSSAPGKSLKAQHRDKSNTGSSSVGSSSFRRPPKASPEMDKGKSVQQRAGGSTTRSNNNRIKPKEKNEIKSQPSMQTSVHKKPIENRSNVLRQNNQKQNNSLSGRTTSTSKQGDIAITRLSSGSSGSSRTVSTVSMNSEKEKRNTSPHKKQAINVDPPSNIRASASRLSNKDSRAIECKVAVDEEHGKWEE</sequence>
<evidence type="ECO:0000259" key="2">
    <source>
        <dbReference type="Pfam" id="PF14383"/>
    </source>
</evidence>
<name>A0AAV0R1S7_9ROSI</name>
<dbReference type="PANTHER" id="PTHR21726">
    <property type="entry name" value="PHOSPHATIDYLINOSITOL N-ACETYLGLUCOSAMINYLTRANSFERASE SUBUNIT P DOWN SYNDROME CRITICAL REGION PROTEIN 5 -RELATED"/>
    <property type="match status" value="1"/>
</dbReference>
<keyword evidence="4" id="KW-1185">Reference proteome</keyword>
<evidence type="ECO:0000313" key="4">
    <source>
        <dbReference type="Proteomes" id="UP001154282"/>
    </source>
</evidence>
<feature type="domain" description="DUF3741" evidence="2">
    <location>
        <begin position="78"/>
        <end position="106"/>
    </location>
</feature>
<proteinExistence type="predicted"/>
<comment type="caution">
    <text evidence="3">The sequence shown here is derived from an EMBL/GenBank/DDBJ whole genome shotgun (WGS) entry which is preliminary data.</text>
</comment>
<feature type="region of interest" description="Disordered" evidence="1">
    <location>
        <begin position="232"/>
        <end position="415"/>
    </location>
</feature>
<protein>
    <recommendedName>
        <fullName evidence="2">DUF3741 domain-containing protein</fullName>
    </recommendedName>
</protein>
<accession>A0AAV0R1S7</accession>